<reference evidence="1 2" key="1">
    <citation type="submission" date="2019-05" db="EMBL/GenBank/DDBJ databases">
        <title>Verrucobacter flavum gen. nov., sp. nov. a new member of the family Verrucomicrobiaceae.</title>
        <authorList>
            <person name="Szuroczki S."/>
            <person name="Abbaszade G."/>
            <person name="Szabo A."/>
            <person name="Felfoldi T."/>
            <person name="Schumann P."/>
            <person name="Boka K."/>
            <person name="Keki Z."/>
            <person name="Toumi M."/>
            <person name="Toth E."/>
        </authorList>
    </citation>
    <scope>NUCLEOTIDE SEQUENCE [LARGE SCALE GENOMIC DNA]</scope>
    <source>
        <strain evidence="1 2">MG-N-17</strain>
    </source>
</reference>
<dbReference type="Pfam" id="PF07963">
    <property type="entry name" value="N_methyl"/>
    <property type="match status" value="1"/>
</dbReference>
<gene>
    <name evidence="1" type="primary">vccC</name>
    <name evidence="1" type="ORF">FEM03_12020</name>
</gene>
<dbReference type="AlphaFoldDB" id="A0A5R8KFT3"/>
<dbReference type="EMBL" id="VAUV01000008">
    <property type="protein sequence ID" value="TLD70449.1"/>
    <property type="molecule type" value="Genomic_DNA"/>
</dbReference>
<dbReference type="NCBIfam" id="TIGR02599">
    <property type="entry name" value="Verru_Chthon cassette protein C"/>
    <property type="match status" value="1"/>
</dbReference>
<dbReference type="RefSeq" id="WP_138086505.1">
    <property type="nucleotide sequence ID" value="NZ_VAUV01000008.1"/>
</dbReference>
<sequence>MKSRKSIAAFTLVELLVSMAVASLLLISLARILADTQVAWTDTKERTDSFREARAAFDAIAARLSQATLNSYWGYKFDDDGNPEHYERQSELHFVSGPVTTLLNESVLAAGHALFFQAPVGESIDTGRTTPAALSPVELSGTMNGWGWYACFDSDLPRRPGFLAAPAVPERKRFRLMEFRQPTEKLSLYRMVTPGNADATPIPWIEDQASQMGLYDWFRAALAEDSQPLAENILALVIQPLWPAAKGTTDKDTDVAPNYIYDSRRHQWPDTSELAARSRHQIPPMIRLTLVALDERDWDAMEATQVAAQAMELQAFMNTGLFVDAELYEDDIRELEQELAGRKLGYRIFTTAVQLPAAKLMTSIEN</sequence>
<comment type="caution">
    <text evidence="1">The sequence shown here is derived from an EMBL/GenBank/DDBJ whole genome shotgun (WGS) entry which is preliminary data.</text>
</comment>
<dbReference type="InterPro" id="IPR019839">
    <property type="entry name" value="Verru/Chthon_C"/>
</dbReference>
<evidence type="ECO:0000313" key="1">
    <source>
        <dbReference type="EMBL" id="TLD70449.1"/>
    </source>
</evidence>
<keyword evidence="2" id="KW-1185">Reference proteome</keyword>
<dbReference type="Proteomes" id="UP000306196">
    <property type="component" value="Unassembled WGS sequence"/>
</dbReference>
<dbReference type="InterPro" id="IPR012902">
    <property type="entry name" value="N_methyl_site"/>
</dbReference>
<dbReference type="OrthoDB" id="180984at2"/>
<organism evidence="1 2">
    <name type="scientific">Phragmitibacter flavus</name>
    <dbReference type="NCBI Taxonomy" id="2576071"/>
    <lineage>
        <taxon>Bacteria</taxon>
        <taxon>Pseudomonadati</taxon>
        <taxon>Verrucomicrobiota</taxon>
        <taxon>Verrucomicrobiia</taxon>
        <taxon>Verrucomicrobiales</taxon>
        <taxon>Verrucomicrobiaceae</taxon>
        <taxon>Phragmitibacter</taxon>
    </lineage>
</organism>
<evidence type="ECO:0000313" key="2">
    <source>
        <dbReference type="Proteomes" id="UP000306196"/>
    </source>
</evidence>
<proteinExistence type="predicted"/>
<name>A0A5R8KFT3_9BACT</name>
<protein>
    <submittedName>
        <fullName evidence="1">Verru_Chthon cassette protein C</fullName>
    </submittedName>
</protein>
<accession>A0A5R8KFT3</accession>